<dbReference type="Gene3D" id="1.10.760.10">
    <property type="entry name" value="Cytochrome c-like domain"/>
    <property type="match status" value="1"/>
</dbReference>
<keyword evidence="10" id="KW-1185">Reference proteome</keyword>
<organism evidence="9 10">
    <name type="scientific">Muricoccus vinaceus</name>
    <dbReference type="NCBI Taxonomy" id="424704"/>
    <lineage>
        <taxon>Bacteria</taxon>
        <taxon>Pseudomonadati</taxon>
        <taxon>Pseudomonadota</taxon>
        <taxon>Alphaproteobacteria</taxon>
        <taxon>Acetobacterales</taxon>
        <taxon>Roseomonadaceae</taxon>
        <taxon>Muricoccus</taxon>
    </lineage>
</organism>
<evidence type="ECO:0000259" key="8">
    <source>
        <dbReference type="PROSITE" id="PS51007"/>
    </source>
</evidence>
<dbReference type="RefSeq" id="WP_377056779.1">
    <property type="nucleotide sequence ID" value="NZ_JBHLVZ010000113.1"/>
</dbReference>
<keyword evidence="4" id="KW-0249">Electron transport</keyword>
<dbReference type="PRINTS" id="PR00604">
    <property type="entry name" value="CYTCHRMECIAB"/>
</dbReference>
<reference evidence="9 10" key="1">
    <citation type="submission" date="2024-09" db="EMBL/GenBank/DDBJ databases">
        <authorList>
            <person name="Sun Q."/>
            <person name="Mori K."/>
        </authorList>
    </citation>
    <scope>NUCLEOTIDE SEQUENCE [LARGE SCALE GENOMIC DNA]</scope>
    <source>
        <strain evidence="9 10">CCM 7468</strain>
    </source>
</reference>
<protein>
    <submittedName>
        <fullName evidence="9">C-type cytochrome</fullName>
    </submittedName>
</protein>
<accession>A0ABV6J0M6</accession>
<dbReference type="InterPro" id="IPR002327">
    <property type="entry name" value="Cyt_c_1A/1B"/>
</dbReference>
<dbReference type="InterPro" id="IPR036909">
    <property type="entry name" value="Cyt_c-like_dom_sf"/>
</dbReference>
<dbReference type="PROSITE" id="PS51007">
    <property type="entry name" value="CYTC"/>
    <property type="match status" value="1"/>
</dbReference>
<evidence type="ECO:0000313" key="9">
    <source>
        <dbReference type="EMBL" id="MFC0389419.1"/>
    </source>
</evidence>
<name>A0ABV6J0M6_9PROT</name>
<evidence type="ECO:0000256" key="6">
    <source>
        <dbReference type="PROSITE-ProRule" id="PRU00433"/>
    </source>
</evidence>
<gene>
    <name evidence="9" type="ORF">ACFFIC_28310</name>
</gene>
<dbReference type="Proteomes" id="UP001589789">
    <property type="component" value="Unassembled WGS sequence"/>
</dbReference>
<keyword evidence="5 6" id="KW-0408">Iron</keyword>
<keyword evidence="1" id="KW-0813">Transport</keyword>
<keyword evidence="3 6" id="KW-0479">Metal-binding</keyword>
<proteinExistence type="predicted"/>
<evidence type="ECO:0000256" key="4">
    <source>
        <dbReference type="ARBA" id="ARBA00022982"/>
    </source>
</evidence>
<dbReference type="InterPro" id="IPR009056">
    <property type="entry name" value="Cyt_c-like_dom"/>
</dbReference>
<evidence type="ECO:0000313" key="10">
    <source>
        <dbReference type="Proteomes" id="UP001589789"/>
    </source>
</evidence>
<keyword evidence="7" id="KW-0732">Signal</keyword>
<dbReference type="EMBL" id="JBHLVZ010000113">
    <property type="protein sequence ID" value="MFC0389419.1"/>
    <property type="molecule type" value="Genomic_DNA"/>
</dbReference>
<sequence length="145" mass="14924">MTRLPLIAGSLLLGLTALPLGGAQAQDVAAGQRVFGQCRACHIVDATDRNGVGPNLYGVVGRRAASRESFTRYSANLKQLGGEGYTWTEENLRAYLANPKAVAPQGSMAFPGLRQEQQLTDVIAYLKSASAAAPAGAAPAAPAGG</sequence>
<evidence type="ECO:0000256" key="2">
    <source>
        <dbReference type="ARBA" id="ARBA00022617"/>
    </source>
</evidence>
<evidence type="ECO:0000256" key="5">
    <source>
        <dbReference type="ARBA" id="ARBA00023004"/>
    </source>
</evidence>
<dbReference type="SUPFAM" id="SSF46626">
    <property type="entry name" value="Cytochrome c"/>
    <property type="match status" value="1"/>
</dbReference>
<evidence type="ECO:0000256" key="7">
    <source>
        <dbReference type="SAM" id="SignalP"/>
    </source>
</evidence>
<feature type="chain" id="PRO_5046358645" evidence="7">
    <location>
        <begin position="26"/>
        <end position="145"/>
    </location>
</feature>
<evidence type="ECO:0000256" key="1">
    <source>
        <dbReference type="ARBA" id="ARBA00022448"/>
    </source>
</evidence>
<keyword evidence="2 6" id="KW-0349">Heme</keyword>
<feature type="domain" description="Cytochrome c" evidence="8">
    <location>
        <begin position="26"/>
        <end position="130"/>
    </location>
</feature>
<feature type="signal peptide" evidence="7">
    <location>
        <begin position="1"/>
        <end position="25"/>
    </location>
</feature>
<dbReference type="Pfam" id="PF00034">
    <property type="entry name" value="Cytochrom_C"/>
    <property type="match status" value="1"/>
</dbReference>
<dbReference type="PANTHER" id="PTHR11961">
    <property type="entry name" value="CYTOCHROME C"/>
    <property type="match status" value="1"/>
</dbReference>
<evidence type="ECO:0000256" key="3">
    <source>
        <dbReference type="ARBA" id="ARBA00022723"/>
    </source>
</evidence>
<comment type="caution">
    <text evidence="9">The sequence shown here is derived from an EMBL/GenBank/DDBJ whole genome shotgun (WGS) entry which is preliminary data.</text>
</comment>